<name>A0A8C2ZEJ9_CYCLU</name>
<evidence type="ECO:0000313" key="1">
    <source>
        <dbReference type="Ensembl" id="ENSCLMP00005026184.1"/>
    </source>
</evidence>
<sequence length="187" mass="21004">MLIVFYLRLSCYTLFTSFLEMWIKYFRWTNKYLQIKIKMPHKVSLILIDINFRKASKSPASTRSRVVTVGRQTVVHPFLVSSFSLKLMPHLASFSFSPPRDLCAAILLACLFCHPLDCLPAAARGCAECARWLCGFLCGCEPGTLRPLLEAAGRRRDLCGGPCACPGCLQASECLDLSMEISQMLYH</sequence>
<reference evidence="1" key="2">
    <citation type="submission" date="2025-09" db="UniProtKB">
        <authorList>
            <consortium name="Ensembl"/>
        </authorList>
    </citation>
    <scope>IDENTIFICATION</scope>
</reference>
<dbReference type="Proteomes" id="UP000694565">
    <property type="component" value="Unplaced"/>
</dbReference>
<organism evidence="1 2">
    <name type="scientific">Cyclopterus lumpus</name>
    <name type="common">Lumpsucker</name>
    <dbReference type="NCBI Taxonomy" id="8103"/>
    <lineage>
        <taxon>Eukaryota</taxon>
        <taxon>Metazoa</taxon>
        <taxon>Chordata</taxon>
        <taxon>Craniata</taxon>
        <taxon>Vertebrata</taxon>
        <taxon>Euteleostomi</taxon>
        <taxon>Actinopterygii</taxon>
        <taxon>Neopterygii</taxon>
        <taxon>Teleostei</taxon>
        <taxon>Neoteleostei</taxon>
        <taxon>Acanthomorphata</taxon>
        <taxon>Eupercaria</taxon>
        <taxon>Perciformes</taxon>
        <taxon>Cottioidei</taxon>
        <taxon>Cottales</taxon>
        <taxon>Cyclopteridae</taxon>
        <taxon>Cyclopterus</taxon>
    </lineage>
</organism>
<evidence type="ECO:0000313" key="2">
    <source>
        <dbReference type="Proteomes" id="UP000694565"/>
    </source>
</evidence>
<protein>
    <submittedName>
        <fullName evidence="1">Uncharacterized protein</fullName>
    </submittedName>
</protein>
<accession>A0A8C2ZEJ9</accession>
<proteinExistence type="predicted"/>
<dbReference type="AlphaFoldDB" id="A0A8C2ZEJ9"/>
<keyword evidence="2" id="KW-1185">Reference proteome</keyword>
<dbReference type="GeneTree" id="ENSGT00940000181969"/>
<dbReference type="Ensembl" id="ENSCLMT00005027338.1">
    <property type="protein sequence ID" value="ENSCLMP00005026184.1"/>
    <property type="gene ID" value="ENSCLMG00005012788.1"/>
</dbReference>
<reference evidence="1" key="1">
    <citation type="submission" date="2025-08" db="UniProtKB">
        <authorList>
            <consortium name="Ensembl"/>
        </authorList>
    </citation>
    <scope>IDENTIFICATION</scope>
</reference>